<feature type="region of interest" description="Disordered" evidence="1">
    <location>
        <begin position="69"/>
        <end position="91"/>
    </location>
</feature>
<comment type="caution">
    <text evidence="2">The sequence shown here is derived from an EMBL/GenBank/DDBJ whole genome shotgun (WGS) entry which is preliminary data.</text>
</comment>
<evidence type="ECO:0000313" key="2">
    <source>
        <dbReference type="EMBL" id="CAH1447813.1"/>
    </source>
</evidence>
<feature type="compositionally biased region" description="Pro residues" evidence="1">
    <location>
        <begin position="72"/>
        <end position="89"/>
    </location>
</feature>
<protein>
    <submittedName>
        <fullName evidence="2">Uncharacterized protein</fullName>
    </submittedName>
</protein>
<dbReference type="EMBL" id="CAKMRJ010005634">
    <property type="protein sequence ID" value="CAH1447813.1"/>
    <property type="molecule type" value="Genomic_DNA"/>
</dbReference>
<organism evidence="2 3">
    <name type="scientific">Lactuca virosa</name>
    <dbReference type="NCBI Taxonomy" id="75947"/>
    <lineage>
        <taxon>Eukaryota</taxon>
        <taxon>Viridiplantae</taxon>
        <taxon>Streptophyta</taxon>
        <taxon>Embryophyta</taxon>
        <taxon>Tracheophyta</taxon>
        <taxon>Spermatophyta</taxon>
        <taxon>Magnoliopsida</taxon>
        <taxon>eudicotyledons</taxon>
        <taxon>Gunneridae</taxon>
        <taxon>Pentapetalae</taxon>
        <taxon>asterids</taxon>
        <taxon>campanulids</taxon>
        <taxon>Asterales</taxon>
        <taxon>Asteraceae</taxon>
        <taxon>Cichorioideae</taxon>
        <taxon>Cichorieae</taxon>
        <taxon>Lactucinae</taxon>
        <taxon>Lactuca</taxon>
    </lineage>
</organism>
<sequence length="282" mass="30907">MPIPIVPSNASIETENVKLNQSQEPPNKLSASATPFNPSPPAVRVAPMPMNIALPPPAPGPTPWQMNMTLHPRPPSSPHSPYPTPPLPGTPNMMHPHPLPLMYSPPYTQAPSLSLPIPNTNTTYPVTTGPFHPNHFAWQCNMGANGLQYVTGPVWSNCHPMEFSISPPAVRPISDPNMETKQVFDAPPSLLEVNNVDETKQEVSLEKSNGSNHGQRVENEKTFNILIRGRRNRKQTLRMPISLLNKPYNSQSFKVIYSRVIRGSEAPKSSTSLSSQPTATAT</sequence>
<gene>
    <name evidence="2" type="ORF">LVIROSA_LOCUS33398</name>
</gene>
<proteinExistence type="predicted"/>
<evidence type="ECO:0000313" key="3">
    <source>
        <dbReference type="Proteomes" id="UP001157418"/>
    </source>
</evidence>
<accession>A0AAU9PCK3</accession>
<dbReference type="Proteomes" id="UP001157418">
    <property type="component" value="Unassembled WGS sequence"/>
</dbReference>
<feature type="compositionally biased region" description="Polar residues" evidence="1">
    <location>
        <begin position="14"/>
        <end position="36"/>
    </location>
</feature>
<name>A0AAU9PCK3_9ASTR</name>
<dbReference type="AlphaFoldDB" id="A0AAU9PCK3"/>
<reference evidence="2 3" key="1">
    <citation type="submission" date="2022-01" db="EMBL/GenBank/DDBJ databases">
        <authorList>
            <person name="Xiong W."/>
            <person name="Schranz E."/>
        </authorList>
    </citation>
    <scope>NUCLEOTIDE SEQUENCE [LARGE SCALE GENOMIC DNA]</scope>
</reference>
<evidence type="ECO:0000256" key="1">
    <source>
        <dbReference type="SAM" id="MobiDB-lite"/>
    </source>
</evidence>
<keyword evidence="3" id="KW-1185">Reference proteome</keyword>
<feature type="region of interest" description="Disordered" evidence="1">
    <location>
        <begin position="14"/>
        <end position="42"/>
    </location>
</feature>